<comment type="caution">
    <text evidence="1">The sequence shown here is derived from an EMBL/GenBank/DDBJ whole genome shotgun (WGS) entry which is preliminary data.</text>
</comment>
<reference evidence="1" key="1">
    <citation type="submission" date="2022-12" db="EMBL/GenBank/DDBJ databases">
        <title>Genome Sequence of Lasiodiplodia mahajangana.</title>
        <authorList>
            <person name="Buettner E."/>
        </authorList>
    </citation>
    <scope>NUCLEOTIDE SEQUENCE</scope>
    <source>
        <strain evidence="1">VT137</strain>
    </source>
</reference>
<accession>A0ACC2JWW3</accession>
<keyword evidence="2" id="KW-1185">Reference proteome</keyword>
<dbReference type="Proteomes" id="UP001153332">
    <property type="component" value="Unassembled WGS sequence"/>
</dbReference>
<proteinExistence type="predicted"/>
<organism evidence="1 2">
    <name type="scientific">Lasiodiplodia mahajangana</name>
    <dbReference type="NCBI Taxonomy" id="1108764"/>
    <lineage>
        <taxon>Eukaryota</taxon>
        <taxon>Fungi</taxon>
        <taxon>Dikarya</taxon>
        <taxon>Ascomycota</taxon>
        <taxon>Pezizomycotina</taxon>
        <taxon>Dothideomycetes</taxon>
        <taxon>Dothideomycetes incertae sedis</taxon>
        <taxon>Botryosphaeriales</taxon>
        <taxon>Botryosphaeriaceae</taxon>
        <taxon>Lasiodiplodia</taxon>
    </lineage>
</organism>
<protein>
    <submittedName>
        <fullName evidence="1">Uncharacterized protein</fullName>
    </submittedName>
</protein>
<evidence type="ECO:0000313" key="1">
    <source>
        <dbReference type="EMBL" id="KAJ8132007.1"/>
    </source>
</evidence>
<dbReference type="EMBL" id="JAPUUL010000193">
    <property type="protein sequence ID" value="KAJ8132007.1"/>
    <property type="molecule type" value="Genomic_DNA"/>
</dbReference>
<gene>
    <name evidence="1" type="ORF">O1611_g1622</name>
</gene>
<name>A0ACC2JWW3_9PEZI</name>
<evidence type="ECO:0000313" key="2">
    <source>
        <dbReference type="Proteomes" id="UP001153332"/>
    </source>
</evidence>
<sequence length="291" mass="31305">MTTKPLSWIVTGASSGLGQSIAIAALQAGHKVVGTTRNVSQAEKTNPTFSEIGGIWVQLDPAQKDSYDQFSKIAEEHDVDVLVNCAGYAFVGGVEDISEEELRSQMEVNFFGPFRAVQACLPVMRAKAFGHVVLISSGAGFIARPGRCAYSASKFAIEAVHEALVQEVKDLGIKVLIVEPGAFRTQFSTRILTPAAHESTGGISEPYRGSELDRMVSLSRGHTEIPLHLLRGCPDKAGREIIKAVENGYDYLRMILGPDCVAAMELKIGSLQHDLDATKAVAMSTDLDEKA</sequence>